<name>A0ABW9HN77_9ACTN</name>
<evidence type="ECO:0000313" key="2">
    <source>
        <dbReference type="EMBL" id="MFM9608689.1"/>
    </source>
</evidence>
<dbReference type="Proteomes" id="UP001631957">
    <property type="component" value="Unassembled WGS sequence"/>
</dbReference>
<keyword evidence="3" id="KW-1185">Reference proteome</keyword>
<comment type="caution">
    <text evidence="2">The sequence shown here is derived from an EMBL/GenBank/DDBJ whole genome shotgun (WGS) entry which is preliminary data.</text>
</comment>
<evidence type="ECO:0000313" key="3">
    <source>
        <dbReference type="Proteomes" id="UP001631957"/>
    </source>
</evidence>
<protein>
    <recommendedName>
        <fullName evidence="4">Secreted protein</fullName>
    </recommendedName>
</protein>
<feature type="region of interest" description="Disordered" evidence="1">
    <location>
        <begin position="69"/>
        <end position="90"/>
    </location>
</feature>
<proteinExistence type="predicted"/>
<reference evidence="2 3" key="1">
    <citation type="submission" date="2024-12" db="EMBL/GenBank/DDBJ databases">
        <title>Forecasting of Potato common scab and diversities of Pathogenic streptomyces spp. in china.</title>
        <authorList>
            <person name="Handique U."/>
            <person name="Wu J."/>
        </authorList>
    </citation>
    <scope>NUCLEOTIDE SEQUENCE [LARGE SCALE GENOMIC DNA]</scope>
    <source>
        <strain evidence="2 3">ZRIMU1530</strain>
    </source>
</reference>
<sequence>MTHDHRPHGAGPALLTLVLTGLLGLGWAVSGIRPTSVEAPRLQPHPVYGDGVFVVRMDMVAGPAVRPVAPAVPEGRFPSPSPLPPPVPPG</sequence>
<evidence type="ECO:0008006" key="4">
    <source>
        <dbReference type="Google" id="ProtNLM"/>
    </source>
</evidence>
<dbReference type="EMBL" id="JBJVNI010000004">
    <property type="protein sequence ID" value="MFM9608689.1"/>
    <property type="molecule type" value="Genomic_DNA"/>
</dbReference>
<organism evidence="2 3">
    <name type="scientific">Streptomyces niveiscabiei</name>
    <dbReference type="NCBI Taxonomy" id="164115"/>
    <lineage>
        <taxon>Bacteria</taxon>
        <taxon>Bacillati</taxon>
        <taxon>Actinomycetota</taxon>
        <taxon>Actinomycetes</taxon>
        <taxon>Kitasatosporales</taxon>
        <taxon>Streptomycetaceae</taxon>
        <taxon>Streptomyces</taxon>
    </lineage>
</organism>
<accession>A0ABW9HN77</accession>
<evidence type="ECO:0000256" key="1">
    <source>
        <dbReference type="SAM" id="MobiDB-lite"/>
    </source>
</evidence>
<dbReference type="RefSeq" id="WP_109361102.1">
    <property type="nucleotide sequence ID" value="NZ_JBJVNI010000004.1"/>
</dbReference>
<feature type="compositionally biased region" description="Pro residues" evidence="1">
    <location>
        <begin position="79"/>
        <end position="90"/>
    </location>
</feature>
<gene>
    <name evidence="2" type="ORF">ACKI18_08200</name>
</gene>